<dbReference type="SUPFAM" id="SSF52313">
    <property type="entry name" value="Ribosomal protein S2"/>
    <property type="match status" value="1"/>
</dbReference>
<keyword evidence="2 5" id="KW-0689">Ribosomal protein</keyword>
<dbReference type="NCBIfam" id="TIGR01011">
    <property type="entry name" value="rpsB_bact"/>
    <property type="match status" value="1"/>
</dbReference>
<dbReference type="InterPro" id="IPR018130">
    <property type="entry name" value="Ribosomal_uS2_CS"/>
</dbReference>
<evidence type="ECO:0000256" key="1">
    <source>
        <dbReference type="ARBA" id="ARBA00006242"/>
    </source>
</evidence>
<dbReference type="PROSITE" id="PS00963">
    <property type="entry name" value="RIBOSOMAL_S2_2"/>
    <property type="match status" value="1"/>
</dbReference>
<evidence type="ECO:0000256" key="2">
    <source>
        <dbReference type="ARBA" id="ARBA00022980"/>
    </source>
</evidence>
<feature type="region of interest" description="Disordered" evidence="7">
    <location>
        <begin position="228"/>
        <end position="277"/>
    </location>
</feature>
<evidence type="ECO:0000256" key="7">
    <source>
        <dbReference type="SAM" id="MobiDB-lite"/>
    </source>
</evidence>
<dbReference type="FunFam" id="1.10.287.610:FF:000001">
    <property type="entry name" value="30S ribosomal protein S2"/>
    <property type="match status" value="1"/>
</dbReference>
<evidence type="ECO:0000256" key="5">
    <source>
        <dbReference type="HAMAP-Rule" id="MF_00291"/>
    </source>
</evidence>
<accession>A0A832G750</accession>
<dbReference type="PANTHER" id="PTHR12534:SF0">
    <property type="entry name" value="SMALL RIBOSOMAL SUBUNIT PROTEIN US2M"/>
    <property type="match status" value="1"/>
</dbReference>
<dbReference type="EMBL" id="DSVI01000017">
    <property type="protein sequence ID" value="HGT48446.1"/>
    <property type="molecule type" value="Genomic_DNA"/>
</dbReference>
<comment type="similarity">
    <text evidence="1 5 6">Belongs to the universal ribosomal protein uS2 family.</text>
</comment>
<dbReference type="PANTHER" id="PTHR12534">
    <property type="entry name" value="30S RIBOSOMAL PROTEIN S2 PROKARYOTIC AND ORGANELLAR"/>
    <property type="match status" value="1"/>
</dbReference>
<reference evidence="8" key="1">
    <citation type="journal article" date="2020" name="mSystems">
        <title>Genome- and Community-Level Interaction Insights into Carbon Utilization and Element Cycling Functions of Hydrothermarchaeota in Hydrothermal Sediment.</title>
        <authorList>
            <person name="Zhou Z."/>
            <person name="Liu Y."/>
            <person name="Xu W."/>
            <person name="Pan J."/>
            <person name="Luo Z.H."/>
            <person name="Li M."/>
        </authorList>
    </citation>
    <scope>NUCLEOTIDE SEQUENCE [LARGE SCALE GENOMIC DNA]</scope>
    <source>
        <strain evidence="8">SpSt-500</strain>
    </source>
</reference>
<dbReference type="GO" id="GO:0006412">
    <property type="term" value="P:translation"/>
    <property type="evidence" value="ECO:0007669"/>
    <property type="project" value="UniProtKB-UniRule"/>
</dbReference>
<comment type="caution">
    <text evidence="8">The sequence shown here is derived from an EMBL/GenBank/DDBJ whole genome shotgun (WGS) entry which is preliminary data.</text>
</comment>
<dbReference type="InterPro" id="IPR005706">
    <property type="entry name" value="Ribosomal_uS2_bac/mit/plastid"/>
</dbReference>
<gene>
    <name evidence="5 8" type="primary">rpsB</name>
    <name evidence="8" type="ORF">ENS56_10450</name>
</gene>
<evidence type="ECO:0000256" key="4">
    <source>
        <dbReference type="ARBA" id="ARBA00035256"/>
    </source>
</evidence>
<dbReference type="InterPro" id="IPR001865">
    <property type="entry name" value="Ribosomal_uS2"/>
</dbReference>
<evidence type="ECO:0000256" key="6">
    <source>
        <dbReference type="RuleBase" id="RU003631"/>
    </source>
</evidence>
<sequence>MKKVELTQLLEAGAHFGHLTRRWNPKMKPYIFMEKNGIHIIDLKKTQELLTLACDEISKIAADGKKVLFVGTKKQAKNIIETEARRCGQNWVSERWLGGMLTNFSTIRKSVKRLNNIEKQETDGTFDKITKKERLILSREKEKLKKVLEGVESLNKLPGALFVVDVKKEDIAVKEANRLNIPVFAIVDTNCDPDPIDYVIPANDDAVKTIEIITRQIADSIIEGEAKLKEKKAEENAEKERLRKEKEAKREEKKKAEAKEKKQQAEAKSEAENPKSE</sequence>
<dbReference type="GO" id="GO:0003735">
    <property type="term" value="F:structural constituent of ribosome"/>
    <property type="evidence" value="ECO:0007669"/>
    <property type="project" value="InterPro"/>
</dbReference>
<protein>
    <recommendedName>
        <fullName evidence="4 5">Small ribosomal subunit protein uS2</fullName>
    </recommendedName>
</protein>
<dbReference type="Pfam" id="PF00318">
    <property type="entry name" value="Ribosomal_S2"/>
    <property type="match status" value="1"/>
</dbReference>
<dbReference type="InterPro" id="IPR023591">
    <property type="entry name" value="Ribosomal_uS2_flav_dom_sf"/>
</dbReference>
<dbReference type="HAMAP" id="MF_00291_B">
    <property type="entry name" value="Ribosomal_uS2_B"/>
    <property type="match status" value="1"/>
</dbReference>
<name>A0A832G750_9BACT</name>
<dbReference type="Gene3D" id="1.10.287.610">
    <property type="entry name" value="Helix hairpin bin"/>
    <property type="match status" value="1"/>
</dbReference>
<dbReference type="Gene3D" id="3.40.50.10490">
    <property type="entry name" value="Glucose-6-phosphate isomerase like protein, domain 1"/>
    <property type="match status" value="1"/>
</dbReference>
<dbReference type="CDD" id="cd01425">
    <property type="entry name" value="RPS2"/>
    <property type="match status" value="1"/>
</dbReference>
<evidence type="ECO:0000313" key="8">
    <source>
        <dbReference type="EMBL" id="HGT48446.1"/>
    </source>
</evidence>
<evidence type="ECO:0000256" key="3">
    <source>
        <dbReference type="ARBA" id="ARBA00023274"/>
    </source>
</evidence>
<dbReference type="AlphaFoldDB" id="A0A832G750"/>
<dbReference type="GO" id="GO:0022627">
    <property type="term" value="C:cytosolic small ribosomal subunit"/>
    <property type="evidence" value="ECO:0007669"/>
    <property type="project" value="TreeGrafter"/>
</dbReference>
<proteinExistence type="inferred from homology"/>
<organism evidence="8">
    <name type="scientific">Ignavibacterium album</name>
    <dbReference type="NCBI Taxonomy" id="591197"/>
    <lineage>
        <taxon>Bacteria</taxon>
        <taxon>Pseudomonadati</taxon>
        <taxon>Ignavibacteriota</taxon>
        <taxon>Ignavibacteria</taxon>
        <taxon>Ignavibacteriales</taxon>
        <taxon>Ignavibacteriaceae</taxon>
        <taxon>Ignavibacterium</taxon>
    </lineage>
</organism>
<dbReference type="PRINTS" id="PR00395">
    <property type="entry name" value="RIBOSOMALS2"/>
</dbReference>
<dbReference type="PROSITE" id="PS00962">
    <property type="entry name" value="RIBOSOMAL_S2_1"/>
    <property type="match status" value="1"/>
</dbReference>
<keyword evidence="3 5" id="KW-0687">Ribonucleoprotein</keyword>